<organism evidence="4 5">
    <name type="scientific">Pseudomonas flexibilis</name>
    <dbReference type="NCBI Taxonomy" id="706570"/>
    <lineage>
        <taxon>Bacteria</taxon>
        <taxon>Pseudomonadati</taxon>
        <taxon>Pseudomonadota</taxon>
        <taxon>Gammaproteobacteria</taxon>
        <taxon>Pseudomonadales</taxon>
        <taxon>Pseudomonadaceae</taxon>
        <taxon>Pseudomonas</taxon>
    </lineage>
</organism>
<evidence type="ECO:0000313" key="5">
    <source>
        <dbReference type="Proteomes" id="UP000030980"/>
    </source>
</evidence>
<keyword evidence="2" id="KW-0472">Membrane</keyword>
<dbReference type="GO" id="GO:0042834">
    <property type="term" value="F:peptidoglycan binding"/>
    <property type="evidence" value="ECO:0007669"/>
    <property type="project" value="InterPro"/>
</dbReference>
<dbReference type="PANTHER" id="PTHR34183">
    <property type="entry name" value="ENDOLYTIC PEPTIDOGLYCAN TRANSGLYCOSYLASE RLPA"/>
    <property type="match status" value="1"/>
</dbReference>
<feature type="domain" description="SPOR" evidence="3">
    <location>
        <begin position="141"/>
        <end position="220"/>
    </location>
</feature>
<dbReference type="EMBL" id="JTAK01000004">
    <property type="protein sequence ID" value="KHO64648.1"/>
    <property type="molecule type" value="Genomic_DNA"/>
</dbReference>
<dbReference type="Gene3D" id="3.30.70.1070">
    <property type="entry name" value="Sporulation related repeat"/>
    <property type="match status" value="1"/>
</dbReference>
<evidence type="ECO:0000259" key="3">
    <source>
        <dbReference type="PROSITE" id="PS51724"/>
    </source>
</evidence>
<keyword evidence="4" id="KW-0132">Cell division</keyword>
<dbReference type="InterPro" id="IPR007730">
    <property type="entry name" value="SPOR-like_dom"/>
</dbReference>
<dbReference type="Pfam" id="PF05036">
    <property type="entry name" value="SPOR"/>
    <property type="match status" value="1"/>
</dbReference>
<dbReference type="PANTHER" id="PTHR34183:SF1">
    <property type="entry name" value="ENDOLYTIC PEPTIDOGLYCAN TRANSGLYCOSYLASE RLPA"/>
    <property type="match status" value="1"/>
</dbReference>
<dbReference type="SUPFAM" id="SSF110997">
    <property type="entry name" value="Sporulation related repeat"/>
    <property type="match status" value="1"/>
</dbReference>
<feature type="region of interest" description="Disordered" evidence="1">
    <location>
        <begin position="53"/>
        <end position="77"/>
    </location>
</feature>
<keyword evidence="2" id="KW-1133">Transmembrane helix</keyword>
<evidence type="ECO:0000256" key="1">
    <source>
        <dbReference type="SAM" id="MobiDB-lite"/>
    </source>
</evidence>
<keyword evidence="2" id="KW-0812">Transmembrane</keyword>
<name>A0A0B3BJQ3_9PSED</name>
<keyword evidence="4" id="KW-0131">Cell cycle</keyword>
<protein>
    <submittedName>
        <fullName evidence="4">Cell division protein</fullName>
    </submittedName>
</protein>
<accession>A0A0B3BJQ3</accession>
<dbReference type="GO" id="GO:0051301">
    <property type="term" value="P:cell division"/>
    <property type="evidence" value="ECO:0007669"/>
    <property type="project" value="UniProtKB-KW"/>
</dbReference>
<dbReference type="STRING" id="706570.PT85_10685"/>
<dbReference type="OrthoDB" id="8558195at2"/>
<evidence type="ECO:0000313" key="4">
    <source>
        <dbReference type="EMBL" id="KHO64648.1"/>
    </source>
</evidence>
<sequence>MAAAARKKPAPKRGASRPQAPASKKQLPAWAWLACGLLIGGFVVFLATLEPGNEAVKRPRETTAPKQPTEPAAPKPKYDFYTLLPESEVIVPPEPVKPPPKPAPKPVTPQEAARIDTKRAEMALQGKVPPPPPPVVASAATGSTSQFFLQAGSFPTKAQAESVRAQITLLGQIARLESGTVGDRTWHRVLVGPFSNREQMGQAQQVLTSNGFSNLLPQQRKVN</sequence>
<feature type="compositionally biased region" description="Basic residues" evidence="1">
    <location>
        <begin position="1"/>
        <end position="15"/>
    </location>
</feature>
<dbReference type="InterPro" id="IPR036680">
    <property type="entry name" value="SPOR-like_sf"/>
</dbReference>
<dbReference type="GO" id="GO:0009279">
    <property type="term" value="C:cell outer membrane"/>
    <property type="evidence" value="ECO:0007669"/>
    <property type="project" value="TreeGrafter"/>
</dbReference>
<feature type="transmembrane region" description="Helical" evidence="2">
    <location>
        <begin position="29"/>
        <end position="49"/>
    </location>
</feature>
<proteinExistence type="predicted"/>
<evidence type="ECO:0000256" key="2">
    <source>
        <dbReference type="SAM" id="Phobius"/>
    </source>
</evidence>
<dbReference type="AlphaFoldDB" id="A0A0B3BJQ3"/>
<dbReference type="Proteomes" id="UP000030980">
    <property type="component" value="Unassembled WGS sequence"/>
</dbReference>
<dbReference type="RefSeq" id="WP_039606625.1">
    <property type="nucleotide sequence ID" value="NZ_FMUP01000002.1"/>
</dbReference>
<feature type="region of interest" description="Disordered" evidence="1">
    <location>
        <begin position="1"/>
        <end position="25"/>
    </location>
</feature>
<dbReference type="PROSITE" id="PS51724">
    <property type="entry name" value="SPOR"/>
    <property type="match status" value="1"/>
</dbReference>
<gene>
    <name evidence="4" type="ORF">PT85_10685</name>
</gene>
<reference evidence="4 5" key="1">
    <citation type="submission" date="2014-11" db="EMBL/GenBank/DDBJ databases">
        <title>Genome sequence of Pseudomonas tuomuerensis JCM 14085.</title>
        <authorList>
            <person name="Shin S.-K."/>
            <person name="Yi H."/>
        </authorList>
    </citation>
    <scope>NUCLEOTIDE SEQUENCE [LARGE SCALE GENOMIC DNA]</scope>
    <source>
        <strain evidence="4 5">JCM 14085</strain>
    </source>
</reference>
<comment type="caution">
    <text evidence="4">The sequence shown here is derived from an EMBL/GenBank/DDBJ whole genome shotgun (WGS) entry which is preliminary data.</text>
</comment>
<keyword evidence="5" id="KW-1185">Reference proteome</keyword>